<keyword evidence="7 9" id="KW-0233">DNA recombination</keyword>
<dbReference type="CDD" id="cd00798">
    <property type="entry name" value="INT_XerDC_C"/>
    <property type="match status" value="1"/>
</dbReference>
<evidence type="ECO:0000256" key="3">
    <source>
        <dbReference type="ARBA" id="ARBA00022618"/>
    </source>
</evidence>
<organism evidence="13 14">
    <name type="scientific">Candidatus Desulfovibrio intestinipullorum</name>
    <dbReference type="NCBI Taxonomy" id="2838536"/>
    <lineage>
        <taxon>Bacteria</taxon>
        <taxon>Pseudomonadati</taxon>
        <taxon>Thermodesulfobacteriota</taxon>
        <taxon>Desulfovibrionia</taxon>
        <taxon>Desulfovibrionales</taxon>
        <taxon>Desulfovibrionaceae</taxon>
        <taxon>Desulfovibrio</taxon>
    </lineage>
</organism>
<reference evidence="13" key="2">
    <citation type="submission" date="2021-04" db="EMBL/GenBank/DDBJ databases">
        <authorList>
            <person name="Gilroy R."/>
        </authorList>
    </citation>
    <scope>NUCLEOTIDE SEQUENCE</scope>
    <source>
        <strain evidence="13">ChiHecec2B26-446</strain>
    </source>
</reference>
<feature type="active site" description="O-(3'-phospho-DNA)-tyrosine intermediate" evidence="9">
    <location>
        <position position="269"/>
    </location>
</feature>
<dbReference type="GO" id="GO:0006313">
    <property type="term" value="P:DNA transposition"/>
    <property type="evidence" value="ECO:0007669"/>
    <property type="project" value="UniProtKB-UniRule"/>
</dbReference>
<comment type="function">
    <text evidence="9">Site-specific tyrosine recombinase, which acts by catalyzing the cutting and rejoining of the recombining DNA molecules. The XerC-XerD complex is essential to convert dimers of the bacterial chromosome into monomers to permit their segregation at cell division. It also contributes to the segregational stability of plasmids.</text>
</comment>
<dbReference type="GO" id="GO:0007059">
    <property type="term" value="P:chromosome segregation"/>
    <property type="evidence" value="ECO:0007669"/>
    <property type="project" value="UniProtKB-UniRule"/>
</dbReference>
<keyword evidence="3 9" id="KW-0132">Cell division</keyword>
<dbReference type="GO" id="GO:0005737">
    <property type="term" value="C:cytoplasm"/>
    <property type="evidence" value="ECO:0007669"/>
    <property type="project" value="UniProtKB-SubCell"/>
</dbReference>
<accession>A0A9D1TQ52</accession>
<reference evidence="13" key="1">
    <citation type="journal article" date="2021" name="PeerJ">
        <title>Extensive microbial diversity within the chicken gut microbiome revealed by metagenomics and culture.</title>
        <authorList>
            <person name="Gilroy R."/>
            <person name="Ravi A."/>
            <person name="Getino M."/>
            <person name="Pursley I."/>
            <person name="Horton D.L."/>
            <person name="Alikhan N.F."/>
            <person name="Baker D."/>
            <person name="Gharbi K."/>
            <person name="Hall N."/>
            <person name="Watson M."/>
            <person name="Adriaenssens E.M."/>
            <person name="Foster-Nyarko E."/>
            <person name="Jarju S."/>
            <person name="Secka A."/>
            <person name="Antonio M."/>
            <person name="Oren A."/>
            <person name="Chaudhuri R.R."/>
            <person name="La Ragione R."/>
            <person name="Hildebrand F."/>
            <person name="Pallen M.J."/>
        </authorList>
    </citation>
    <scope>NUCLEOTIDE SEQUENCE</scope>
    <source>
        <strain evidence="13">ChiHecec2B26-446</strain>
    </source>
</reference>
<feature type="active site" evidence="9">
    <location>
        <position position="165"/>
    </location>
</feature>
<keyword evidence="4 9" id="KW-0159">Chromosome partition</keyword>
<evidence type="ECO:0000256" key="7">
    <source>
        <dbReference type="ARBA" id="ARBA00023172"/>
    </source>
</evidence>
<feature type="region of interest" description="Disordered" evidence="10">
    <location>
        <begin position="1"/>
        <end position="25"/>
    </location>
</feature>
<dbReference type="InterPro" id="IPR044068">
    <property type="entry name" value="CB"/>
</dbReference>
<evidence type="ECO:0000256" key="10">
    <source>
        <dbReference type="SAM" id="MobiDB-lite"/>
    </source>
</evidence>
<feature type="active site" evidence="9">
    <location>
        <position position="234"/>
    </location>
</feature>
<keyword evidence="5 9" id="KW-0229">DNA integration</keyword>
<name>A0A9D1TQ52_9BACT</name>
<dbReference type="InterPro" id="IPR050090">
    <property type="entry name" value="Tyrosine_recombinase_XerCD"/>
</dbReference>
<evidence type="ECO:0000256" key="5">
    <source>
        <dbReference type="ARBA" id="ARBA00022908"/>
    </source>
</evidence>
<keyword evidence="8 9" id="KW-0131">Cell cycle</keyword>
<evidence type="ECO:0000256" key="6">
    <source>
        <dbReference type="ARBA" id="ARBA00023125"/>
    </source>
</evidence>
<dbReference type="GO" id="GO:0003677">
    <property type="term" value="F:DNA binding"/>
    <property type="evidence" value="ECO:0007669"/>
    <property type="project" value="UniProtKB-UniRule"/>
</dbReference>
<comment type="subunit">
    <text evidence="9">Forms a cyclic heterotetrameric complex composed of two molecules of XerC and two molecules of XerD.</text>
</comment>
<dbReference type="Pfam" id="PF02899">
    <property type="entry name" value="Phage_int_SAM_1"/>
    <property type="match status" value="1"/>
</dbReference>
<feature type="domain" description="Tyr recombinase" evidence="11">
    <location>
        <begin position="101"/>
        <end position="282"/>
    </location>
</feature>
<gene>
    <name evidence="9" type="primary">xerC</name>
    <name evidence="13" type="ORF">H9894_09245</name>
</gene>
<dbReference type="AlphaFoldDB" id="A0A9D1TQ52"/>
<dbReference type="EMBL" id="DXHV01000078">
    <property type="protein sequence ID" value="HIW01353.1"/>
    <property type="molecule type" value="Genomic_DNA"/>
</dbReference>
<dbReference type="Gene3D" id="1.10.443.10">
    <property type="entry name" value="Intergrase catalytic core"/>
    <property type="match status" value="1"/>
</dbReference>
<dbReference type="Gene3D" id="1.10.150.130">
    <property type="match status" value="1"/>
</dbReference>
<feature type="active site" evidence="9">
    <location>
        <position position="141"/>
    </location>
</feature>
<dbReference type="SUPFAM" id="SSF56349">
    <property type="entry name" value="DNA breaking-rejoining enzymes"/>
    <property type="match status" value="1"/>
</dbReference>
<evidence type="ECO:0000256" key="8">
    <source>
        <dbReference type="ARBA" id="ARBA00023306"/>
    </source>
</evidence>
<evidence type="ECO:0000313" key="14">
    <source>
        <dbReference type="Proteomes" id="UP000886752"/>
    </source>
</evidence>
<dbReference type="PANTHER" id="PTHR30349">
    <property type="entry name" value="PHAGE INTEGRASE-RELATED"/>
    <property type="match status" value="1"/>
</dbReference>
<dbReference type="InterPro" id="IPR011010">
    <property type="entry name" value="DNA_brk_join_enz"/>
</dbReference>
<dbReference type="InterPro" id="IPR023009">
    <property type="entry name" value="Tyrosine_recombinase_XerC/XerD"/>
</dbReference>
<dbReference type="GO" id="GO:0051301">
    <property type="term" value="P:cell division"/>
    <property type="evidence" value="ECO:0007669"/>
    <property type="project" value="UniProtKB-KW"/>
</dbReference>
<dbReference type="Pfam" id="PF00589">
    <property type="entry name" value="Phage_integrase"/>
    <property type="match status" value="1"/>
</dbReference>
<comment type="subcellular location">
    <subcellularLocation>
        <location evidence="1 9">Cytoplasm</location>
    </subcellularLocation>
</comment>
<dbReference type="HAMAP" id="MF_01808">
    <property type="entry name" value="Recomb_XerC_XerD"/>
    <property type="match status" value="1"/>
</dbReference>
<dbReference type="InterPro" id="IPR010998">
    <property type="entry name" value="Integrase_recombinase_N"/>
</dbReference>
<evidence type="ECO:0000259" key="12">
    <source>
        <dbReference type="PROSITE" id="PS51900"/>
    </source>
</evidence>
<evidence type="ECO:0000256" key="4">
    <source>
        <dbReference type="ARBA" id="ARBA00022829"/>
    </source>
</evidence>
<comment type="similarity">
    <text evidence="9">Belongs to the 'phage' integrase family. XerC subfamily.</text>
</comment>
<dbReference type="InterPro" id="IPR013762">
    <property type="entry name" value="Integrase-like_cat_sf"/>
</dbReference>
<keyword evidence="2 9" id="KW-0963">Cytoplasm</keyword>
<protein>
    <recommendedName>
        <fullName evidence="9">Tyrosine recombinase XerC</fullName>
    </recommendedName>
</protein>
<dbReference type="PROSITE" id="PS51898">
    <property type="entry name" value="TYR_RECOMBINASE"/>
    <property type="match status" value="1"/>
</dbReference>
<sequence>MAGTAGRDSKPAASAQSADSGRSDGARQIGAAWSAGAAGPLPVSEETIVLYLAWGYSRRLSARTLARRLAALRSLFAFLRERGLLARNPVDSSTNPRLPRHLPTFLSLREVQKMLAVPDTSTLRGQRDSCMLELLYAAGLRVSELCDLQLQALDLQTGLVRVFGKGNKERLVPIHGQAQARLLSYLENTRPAFQPRAAHVFVNRRGQRLTRQYVFTLVRDAALACGITRPVSPHTLRHSFATHLLEGGADLRSVQTLLGHADIAATEIYTHVQTARLMRLHHQFHPRSRS</sequence>
<proteinExistence type="inferred from homology"/>
<comment type="caution">
    <text evidence="13">The sequence shown here is derived from an EMBL/GenBank/DDBJ whole genome shotgun (WGS) entry which is preliminary data.</text>
</comment>
<feature type="active site" evidence="9">
    <location>
        <position position="260"/>
    </location>
</feature>
<dbReference type="PROSITE" id="PS51900">
    <property type="entry name" value="CB"/>
    <property type="match status" value="1"/>
</dbReference>
<evidence type="ECO:0000256" key="2">
    <source>
        <dbReference type="ARBA" id="ARBA00022490"/>
    </source>
</evidence>
<evidence type="ECO:0000256" key="9">
    <source>
        <dbReference type="HAMAP-Rule" id="MF_01808"/>
    </source>
</evidence>
<dbReference type="SUPFAM" id="SSF47823">
    <property type="entry name" value="lambda integrase-like, N-terminal domain"/>
    <property type="match status" value="1"/>
</dbReference>
<dbReference type="GO" id="GO:0009037">
    <property type="term" value="F:tyrosine-based site-specific recombinase activity"/>
    <property type="evidence" value="ECO:0007669"/>
    <property type="project" value="UniProtKB-UniRule"/>
</dbReference>
<evidence type="ECO:0000256" key="1">
    <source>
        <dbReference type="ARBA" id="ARBA00004496"/>
    </source>
</evidence>
<evidence type="ECO:0000259" key="11">
    <source>
        <dbReference type="PROSITE" id="PS51898"/>
    </source>
</evidence>
<feature type="active site" evidence="9">
    <location>
        <position position="237"/>
    </location>
</feature>
<feature type="domain" description="Core-binding (CB)" evidence="12">
    <location>
        <begin position="1"/>
        <end position="80"/>
    </location>
</feature>
<keyword evidence="6 9" id="KW-0238">DNA-binding</keyword>
<dbReference type="InterPro" id="IPR004107">
    <property type="entry name" value="Integrase_SAM-like_N"/>
</dbReference>
<dbReference type="Proteomes" id="UP000886752">
    <property type="component" value="Unassembled WGS sequence"/>
</dbReference>
<evidence type="ECO:0000313" key="13">
    <source>
        <dbReference type="EMBL" id="HIW01353.1"/>
    </source>
</evidence>
<dbReference type="NCBIfam" id="NF001399">
    <property type="entry name" value="PRK00283.1"/>
    <property type="match status" value="1"/>
</dbReference>
<dbReference type="InterPro" id="IPR002104">
    <property type="entry name" value="Integrase_catalytic"/>
</dbReference>
<dbReference type="PANTHER" id="PTHR30349:SF81">
    <property type="entry name" value="TYROSINE RECOMBINASE XERC"/>
    <property type="match status" value="1"/>
</dbReference>